<evidence type="ECO:0000256" key="1">
    <source>
        <dbReference type="ARBA" id="ARBA00001946"/>
    </source>
</evidence>
<keyword evidence="4" id="KW-0460">Magnesium</keyword>
<dbReference type="EMBL" id="CP018762">
    <property type="protein sequence ID" value="APZ35389.1"/>
    <property type="molecule type" value="Genomic_DNA"/>
</dbReference>
<dbReference type="SFLD" id="SFLDG01129">
    <property type="entry name" value="C1.5:_HAD__Beta-PGM__Phosphata"/>
    <property type="match status" value="1"/>
</dbReference>
<dbReference type="Pfam" id="PF13419">
    <property type="entry name" value="HAD_2"/>
    <property type="match status" value="1"/>
</dbReference>
<dbReference type="SFLD" id="SFLDG01135">
    <property type="entry name" value="C1.5.6:_HAD__Beta-PGM__Phospha"/>
    <property type="match status" value="1"/>
</dbReference>
<sequence>MVGGGIEGVIFDCDGVLVDSEPLSMRVTQRVVADLGWHVELDVLGELLTGCSHEFYVEQVERNIGRRLEPGWDDPYRGWLERELHAALTAVPGIHSAVAGIDLPTAVASNSTQARIRLSLEIVGLLAQLDGSIVSADDVAEGKPAPDVYLEAADLIGVPPDRCVAIDDSPFGVLAAQRAGMFVLAFARSTQPGRLPTGDRTHVFDDMSQLPELLRRLRVGGGIGT</sequence>
<evidence type="ECO:0000313" key="5">
    <source>
        <dbReference type="EMBL" id="APZ35389.1"/>
    </source>
</evidence>
<evidence type="ECO:0000256" key="2">
    <source>
        <dbReference type="ARBA" id="ARBA00006171"/>
    </source>
</evidence>
<dbReference type="KEGG" id="maur:BOH66_14895"/>
<name>A0A1P8UBB2_9MICO</name>
<dbReference type="Gene3D" id="1.10.150.240">
    <property type="entry name" value="Putative phosphatase, domain 2"/>
    <property type="match status" value="1"/>
</dbReference>
<dbReference type="InterPro" id="IPR051600">
    <property type="entry name" value="Beta-PGM-like"/>
</dbReference>
<protein>
    <recommendedName>
        <fullName evidence="7">Haloacid dehalogenase</fullName>
    </recommendedName>
</protein>
<keyword evidence="6" id="KW-1185">Reference proteome</keyword>
<dbReference type="SFLD" id="SFLDS00003">
    <property type="entry name" value="Haloacid_Dehalogenase"/>
    <property type="match status" value="1"/>
</dbReference>
<dbReference type="InterPro" id="IPR023198">
    <property type="entry name" value="PGP-like_dom2"/>
</dbReference>
<keyword evidence="3" id="KW-0479">Metal-binding</keyword>
<dbReference type="AlphaFoldDB" id="A0A1P8UBB2"/>
<evidence type="ECO:0000313" key="6">
    <source>
        <dbReference type="Proteomes" id="UP000187185"/>
    </source>
</evidence>
<reference evidence="5 6" key="1">
    <citation type="submission" date="2016-12" db="EMBL/GenBank/DDBJ databases">
        <title>Complete genome sequence of Microbacterium aurum KACC 15219.</title>
        <authorList>
            <person name="Jung Y."/>
            <person name="Shin J.-H."/>
            <person name="Lee Y.-J."/>
            <person name="Yi H."/>
            <person name="Bahn Y.-S."/>
            <person name="Kim J.F."/>
            <person name="Lee D.-W."/>
        </authorList>
    </citation>
    <scope>NUCLEOTIDE SEQUENCE [LARGE SCALE GENOMIC DNA]</scope>
    <source>
        <strain evidence="5 6">KACC 15219</strain>
    </source>
</reference>
<dbReference type="Proteomes" id="UP000187185">
    <property type="component" value="Chromosome"/>
</dbReference>
<dbReference type="GO" id="GO:0046872">
    <property type="term" value="F:metal ion binding"/>
    <property type="evidence" value="ECO:0007669"/>
    <property type="project" value="UniProtKB-KW"/>
</dbReference>
<dbReference type="InterPro" id="IPR036412">
    <property type="entry name" value="HAD-like_sf"/>
</dbReference>
<organism evidence="5 6">
    <name type="scientific">Microbacterium aurum</name>
    <dbReference type="NCBI Taxonomy" id="36805"/>
    <lineage>
        <taxon>Bacteria</taxon>
        <taxon>Bacillati</taxon>
        <taxon>Actinomycetota</taxon>
        <taxon>Actinomycetes</taxon>
        <taxon>Micrococcales</taxon>
        <taxon>Microbacteriaceae</taxon>
        <taxon>Microbacterium</taxon>
    </lineage>
</organism>
<evidence type="ECO:0000256" key="3">
    <source>
        <dbReference type="ARBA" id="ARBA00022723"/>
    </source>
</evidence>
<dbReference type="PRINTS" id="PR00413">
    <property type="entry name" value="HADHALOGNASE"/>
</dbReference>
<dbReference type="InterPro" id="IPR006439">
    <property type="entry name" value="HAD-SF_hydro_IA"/>
</dbReference>
<evidence type="ECO:0000256" key="4">
    <source>
        <dbReference type="ARBA" id="ARBA00022842"/>
    </source>
</evidence>
<proteinExistence type="inferred from homology"/>
<dbReference type="NCBIfam" id="TIGR01509">
    <property type="entry name" value="HAD-SF-IA-v3"/>
    <property type="match status" value="1"/>
</dbReference>
<dbReference type="SUPFAM" id="SSF56784">
    <property type="entry name" value="HAD-like"/>
    <property type="match status" value="1"/>
</dbReference>
<dbReference type="STRING" id="36805.BOH66_14895"/>
<evidence type="ECO:0008006" key="7">
    <source>
        <dbReference type="Google" id="ProtNLM"/>
    </source>
</evidence>
<accession>A0A1P8UBB2</accession>
<dbReference type="PANTHER" id="PTHR46193:SF10">
    <property type="entry name" value="6-PHOSPHOGLUCONATE PHOSPHATASE"/>
    <property type="match status" value="1"/>
</dbReference>
<dbReference type="GO" id="GO:0003824">
    <property type="term" value="F:catalytic activity"/>
    <property type="evidence" value="ECO:0007669"/>
    <property type="project" value="UniProtKB-ARBA"/>
</dbReference>
<comment type="cofactor">
    <cofactor evidence="1">
        <name>Mg(2+)</name>
        <dbReference type="ChEBI" id="CHEBI:18420"/>
    </cofactor>
</comment>
<gene>
    <name evidence="5" type="ORF">BOH66_14895</name>
</gene>
<comment type="similarity">
    <text evidence="2">Belongs to the HAD-like hydrolase superfamily. CbbY/CbbZ/Gph/YieH family.</text>
</comment>
<dbReference type="Gene3D" id="3.40.50.1000">
    <property type="entry name" value="HAD superfamily/HAD-like"/>
    <property type="match status" value="1"/>
</dbReference>
<dbReference type="InterPro" id="IPR023214">
    <property type="entry name" value="HAD_sf"/>
</dbReference>
<dbReference type="PANTHER" id="PTHR46193">
    <property type="entry name" value="6-PHOSPHOGLUCONATE PHOSPHATASE"/>
    <property type="match status" value="1"/>
</dbReference>
<dbReference type="InterPro" id="IPR041492">
    <property type="entry name" value="HAD_2"/>
</dbReference>